<sequence>MYAKLFKMENGVVEIRGARARVPARPSQHPRYAFNRLTKHYTFTRERAYPETQRAYGAFAR</sequence>
<proteinExistence type="predicted"/>
<keyword evidence="2" id="KW-1185">Reference proteome</keyword>
<evidence type="ECO:0000313" key="1">
    <source>
        <dbReference type="EMBL" id="CUX58210.1"/>
    </source>
</evidence>
<gene>
    <name evidence="1" type="ORF">AGR13a_Lc30091</name>
</gene>
<dbReference type="EMBL" id="FBWH01000042">
    <property type="protein sequence ID" value="CUX58210.1"/>
    <property type="molecule type" value="Genomic_DNA"/>
</dbReference>
<name>A0ABP2BQ02_9HYPH</name>
<comment type="caution">
    <text evidence="1">The sequence shown here is derived from an EMBL/GenBank/DDBJ whole genome shotgun (WGS) entry which is preliminary data.</text>
</comment>
<dbReference type="Proteomes" id="UP000191812">
    <property type="component" value="Unassembled WGS sequence"/>
</dbReference>
<evidence type="ECO:0000313" key="2">
    <source>
        <dbReference type="Proteomes" id="UP000191812"/>
    </source>
</evidence>
<reference evidence="1 2" key="1">
    <citation type="submission" date="2016-01" db="EMBL/GenBank/DDBJ databases">
        <authorList>
            <person name="Regsiter A."/>
            <person name="william w."/>
        </authorList>
    </citation>
    <scope>NUCLEOTIDE SEQUENCE [LARGE SCALE GENOMIC DNA]</scope>
    <source>
        <strain evidence="1 2">CFBP 6927</strain>
    </source>
</reference>
<organism evidence="1 2">
    <name type="scientific">Agrobacterium genomosp. 13 str. CFBP 6927</name>
    <dbReference type="NCBI Taxonomy" id="1183428"/>
    <lineage>
        <taxon>Bacteria</taxon>
        <taxon>Pseudomonadati</taxon>
        <taxon>Pseudomonadota</taxon>
        <taxon>Alphaproteobacteria</taxon>
        <taxon>Hyphomicrobiales</taxon>
        <taxon>Rhizobiaceae</taxon>
        <taxon>Rhizobium/Agrobacterium group</taxon>
        <taxon>Agrobacterium</taxon>
        <taxon>Agrobacterium tumefaciens complex</taxon>
    </lineage>
</organism>
<protein>
    <submittedName>
        <fullName evidence="1">Uncharacterized protein</fullName>
    </submittedName>
</protein>
<accession>A0ABP2BQ02</accession>